<organism evidence="1 2">
    <name type="scientific">Nyssa sinensis</name>
    <dbReference type="NCBI Taxonomy" id="561372"/>
    <lineage>
        <taxon>Eukaryota</taxon>
        <taxon>Viridiplantae</taxon>
        <taxon>Streptophyta</taxon>
        <taxon>Embryophyta</taxon>
        <taxon>Tracheophyta</taxon>
        <taxon>Spermatophyta</taxon>
        <taxon>Magnoliopsida</taxon>
        <taxon>eudicotyledons</taxon>
        <taxon>Gunneridae</taxon>
        <taxon>Pentapetalae</taxon>
        <taxon>asterids</taxon>
        <taxon>Cornales</taxon>
        <taxon>Nyssaceae</taxon>
        <taxon>Nyssa</taxon>
    </lineage>
</organism>
<reference evidence="1 2" key="1">
    <citation type="submission" date="2019-09" db="EMBL/GenBank/DDBJ databases">
        <title>A chromosome-level genome assembly of the Chinese tupelo Nyssa sinensis.</title>
        <authorList>
            <person name="Yang X."/>
            <person name="Kang M."/>
            <person name="Yang Y."/>
            <person name="Xiong H."/>
            <person name="Wang M."/>
            <person name="Zhang Z."/>
            <person name="Wang Z."/>
            <person name="Wu H."/>
            <person name="Ma T."/>
            <person name="Liu J."/>
            <person name="Xi Z."/>
        </authorList>
    </citation>
    <scope>NUCLEOTIDE SEQUENCE [LARGE SCALE GENOMIC DNA]</scope>
    <source>
        <strain evidence="1">J267</strain>
        <tissue evidence="1">Leaf</tissue>
    </source>
</reference>
<evidence type="ECO:0000313" key="2">
    <source>
        <dbReference type="Proteomes" id="UP000325577"/>
    </source>
</evidence>
<dbReference type="EMBL" id="CM018047">
    <property type="protein sequence ID" value="KAA8524093.1"/>
    <property type="molecule type" value="Genomic_DNA"/>
</dbReference>
<dbReference type="Proteomes" id="UP000325577">
    <property type="component" value="Linkage Group LG4"/>
</dbReference>
<name>A0A5J4ZZ52_9ASTE</name>
<keyword evidence="2" id="KW-1185">Reference proteome</keyword>
<protein>
    <submittedName>
        <fullName evidence="1">Uncharacterized protein</fullName>
    </submittedName>
</protein>
<gene>
    <name evidence="1" type="ORF">F0562_010476</name>
</gene>
<dbReference type="AlphaFoldDB" id="A0A5J4ZZ52"/>
<proteinExistence type="predicted"/>
<evidence type="ECO:0000313" key="1">
    <source>
        <dbReference type="EMBL" id="KAA8524093.1"/>
    </source>
</evidence>
<sequence>MAGRMRKFVKEEVITLAYILLYIALSSGQIFFNKKNYLVLQLGKVYIQNSPFGMPRKLNQYQKAYMIVVQSGGLSDFWAARDWYQ</sequence>
<accession>A0A5J4ZZ52</accession>